<evidence type="ECO:0000256" key="1">
    <source>
        <dbReference type="ARBA" id="ARBA00003452"/>
    </source>
</evidence>
<dbReference type="FunFam" id="3.30.420.10:FF:000045">
    <property type="entry name" value="3'-5' exonuclease DinG"/>
    <property type="match status" value="1"/>
</dbReference>
<dbReference type="Gene3D" id="1.10.150.700">
    <property type="entry name" value="PolC, middle finger domain"/>
    <property type="match status" value="1"/>
</dbReference>
<keyword evidence="7 11" id="KW-0378">Hydrolase</keyword>
<dbReference type="GO" id="GO:0003677">
    <property type="term" value="F:DNA binding"/>
    <property type="evidence" value="ECO:0007669"/>
    <property type="project" value="UniProtKB-UniRule"/>
</dbReference>
<dbReference type="Pfam" id="PF17657">
    <property type="entry name" value="DNA_pol3_finger"/>
    <property type="match status" value="1"/>
</dbReference>
<evidence type="ECO:0000256" key="4">
    <source>
        <dbReference type="ARBA" id="ARBA00022695"/>
    </source>
</evidence>
<feature type="domain" description="Polymerase/histidinol phosphatase N-terminal" evidence="14">
    <location>
        <begin position="328"/>
        <end position="400"/>
    </location>
</feature>
<keyword evidence="2 11" id="KW-0963">Cytoplasm</keyword>
<comment type="function">
    <text evidence="1 11">Required for replicative DNA synthesis. This DNA polymerase also exhibits 3' to 5' exonuclease activity.</text>
</comment>
<dbReference type="GO" id="GO:0008408">
    <property type="term" value="F:3'-5' exonuclease activity"/>
    <property type="evidence" value="ECO:0007669"/>
    <property type="project" value="UniProtKB-UniRule"/>
</dbReference>
<dbReference type="SMART" id="SM00481">
    <property type="entry name" value="POLIIIAc"/>
    <property type="match status" value="1"/>
</dbReference>
<evidence type="ECO:0000256" key="6">
    <source>
        <dbReference type="ARBA" id="ARBA00022722"/>
    </source>
</evidence>
<dbReference type="Gene3D" id="1.10.150.870">
    <property type="match status" value="1"/>
</dbReference>
<dbReference type="InterPro" id="IPR036397">
    <property type="entry name" value="RNaseH_sf"/>
</dbReference>
<dbReference type="InterPro" id="IPR012337">
    <property type="entry name" value="RNaseH-like_sf"/>
</dbReference>
<dbReference type="NCBIfam" id="TIGR01405">
    <property type="entry name" value="polC_Gram_pos"/>
    <property type="match status" value="1"/>
</dbReference>
<dbReference type="Pfam" id="PF07733">
    <property type="entry name" value="DNA_pol3_alpha"/>
    <property type="match status" value="2"/>
</dbReference>
<reference evidence="15" key="2">
    <citation type="journal article" date="2021" name="PeerJ">
        <title>Extensive microbial diversity within the chicken gut microbiome revealed by metagenomics and culture.</title>
        <authorList>
            <person name="Gilroy R."/>
            <person name="Ravi A."/>
            <person name="Getino M."/>
            <person name="Pursley I."/>
            <person name="Horton D.L."/>
            <person name="Alikhan N.F."/>
            <person name="Baker D."/>
            <person name="Gharbi K."/>
            <person name="Hall N."/>
            <person name="Watson M."/>
            <person name="Adriaenssens E.M."/>
            <person name="Foster-Nyarko E."/>
            <person name="Jarju S."/>
            <person name="Secka A."/>
            <person name="Antonio M."/>
            <person name="Oren A."/>
            <person name="Chaudhuri R.R."/>
            <person name="La Ragione R."/>
            <person name="Hildebrand F."/>
            <person name="Pallen M.J."/>
        </authorList>
    </citation>
    <scope>NUCLEOTIDE SEQUENCE</scope>
    <source>
        <strain evidence="15">14508</strain>
    </source>
</reference>
<dbReference type="CDD" id="cd07435">
    <property type="entry name" value="PHP_PolIIIA_POLC"/>
    <property type="match status" value="1"/>
</dbReference>
<keyword evidence="8 11" id="KW-0269">Exonuclease</keyword>
<evidence type="ECO:0000256" key="5">
    <source>
        <dbReference type="ARBA" id="ARBA00022705"/>
    </source>
</evidence>
<keyword evidence="4 11" id="KW-0548">Nucleotidyltransferase</keyword>
<gene>
    <name evidence="11" type="primary">polC</name>
    <name evidence="15" type="ORF">IAD04_02940</name>
</gene>
<sequence length="1441" mass="164912">MELMDLIKNIAMPSSTYPYFEGGKIIRVTLDISNKTQPFYNVQLHLKKYLPAEVFSLLKKQFLQTLKVAVHLSLEIEEYNLSPQLLQDYLTQYIELEENDHPQLQFMKQQQLVVRNKKVSIVFDSILKENLLNEKKESIESYFHAAGFDIEVQFVYVEKEDMDFNYEKDIQVVFHKYAQFKQEHPQEKQPTIKSNTKPTNQGSYHSNYPPIYSFKNKIFEKVQLDKIDSDIVDIDVECKVFDVVEDGINKKRFKLYVTNYKTSYIANIQVSKKYDASFIESLNQQWVQIKGTLIYNAYEKDNVISVFEIQTIDSQDEIVEDNAAEKRVELHAHTNMSAMDGIGEVEDLIQQAVKFNHSAIAITDHNSLQSFPNAQKAQAALAKKGKNIKIIYGLETNMVPKNLNIVQNPSSIDLKDATFVAFDIETTGLSCRFDQIIEFGAVKFKNNQEIETIDLLINPGFPLKPLTKKLTHIDDAMLKDKNTIEQELPKIKAFFADCIIIAHNATFDVGFLEQAFGHKITNPIIDTLPLSRVLDKDSSKHSLGAIARRQNIDYDEESAHRADYDAYVLKEVFDVMLSKLVNDQLATTHADLQYLSSKEAIKRAKPYHINFLVKNKIGLKNLFKLISIANTTYFTESSLVPRNVIEEYKEGLLIGSSCARGEIFEIASTKSEEELKKVMRFYDYIEIQPLDQYQILVDTEKIESMDRVIEILKAIIQAAKELNIPVVATGDAHYVTKNQAIAREILIDTPANGGGFHPLHDYQKRIFQYPIQELKTTQQMLDSFPYLSSEDVYTYVVTNTQKIAEQIEDVKPIHDKLYPPSLKNSDEDLRRICYENAHKMYGDPLPEIVQNRLEKELNSIISNGYSVIYIIASKTVQKSNEDGFLVGSRGSVGSSFVATCAGITEVNPLRPHYRCPHCGYSDFTIDETKVKSGYDLPDMLCPICHQTMKGDGHNIPFETFLGFEGDKVPDIDLNFSGKYQERAHAYIRDLFGKDYVFRAGTISTAAFKTAYGFTKKYFEKKNKTITNAETVRLAKMIEGTKRTTGQHPGGLIVIPSDMEVYDFTPIQYPADDVSSDWLTTHFAFESIHDNVLKLDMLGHVDPTALRMLQNLTGVDPKTIPMNDKNVLQQFSGINAADSKELGAAGLPEFGTSLARRMLEETTPKNFSELIQICGLSHGTDVWFGNARDLIRNKTCELMNVIGCRDDIMVTMLEYGLEPFDAFSIMENVRKATKTLTTEQERKMIDHHVPNWYIDSCKKIKYMFPKAHAVAYTMMSIRVAWYKYYKPLEYYATYFTTRCDTYDIATLIAGEKAVRQKYNEIQEKRARKEKLTTKEEALDIVFEIALEMFHRNIFFGNIDLEKSMDEDFVVDTDHNLIIPPFKTIDGLGMQAAKSIVEARKERPFVSKEDLIKRTKLNTTNIKFLESIGVLKMLNEMDQLTLF</sequence>
<dbReference type="SUPFAM" id="SSF160975">
    <property type="entry name" value="AF1531-like"/>
    <property type="match status" value="1"/>
</dbReference>
<comment type="similarity">
    <text evidence="11">Belongs to the DNA polymerase type-C family. PolC subfamily.</text>
</comment>
<comment type="subcellular location">
    <subcellularLocation>
        <location evidence="11">Cytoplasm</location>
    </subcellularLocation>
</comment>
<dbReference type="Pfam" id="PF00929">
    <property type="entry name" value="RNase_T"/>
    <property type="match status" value="1"/>
</dbReference>
<dbReference type="PANTHER" id="PTHR32294:SF5">
    <property type="entry name" value="DNA POLYMERASE III POLC-TYPE"/>
    <property type="match status" value="1"/>
</dbReference>
<evidence type="ECO:0000256" key="8">
    <source>
        <dbReference type="ARBA" id="ARBA00022839"/>
    </source>
</evidence>
<dbReference type="InterPro" id="IPR044923">
    <property type="entry name" value="PolC_middle_finger_sf"/>
</dbReference>
<dbReference type="GO" id="GO:0005737">
    <property type="term" value="C:cytoplasm"/>
    <property type="evidence" value="ECO:0007669"/>
    <property type="project" value="UniProtKB-SubCell"/>
</dbReference>
<evidence type="ECO:0000256" key="11">
    <source>
        <dbReference type="HAMAP-Rule" id="MF_00356"/>
    </source>
</evidence>
<evidence type="ECO:0000256" key="10">
    <source>
        <dbReference type="ARBA" id="ARBA00049244"/>
    </source>
</evidence>
<evidence type="ECO:0000259" key="14">
    <source>
        <dbReference type="SMART" id="SM00481"/>
    </source>
</evidence>
<organism evidence="15 16">
    <name type="scientific">Candidatus Caccosoma faecigallinarum</name>
    <dbReference type="NCBI Taxonomy" id="2840720"/>
    <lineage>
        <taxon>Bacteria</taxon>
        <taxon>Bacillati</taxon>
        <taxon>Bacillota</taxon>
        <taxon>Bacillota incertae sedis</taxon>
        <taxon>Candidatus Caccosoma</taxon>
    </lineage>
</organism>
<evidence type="ECO:0000313" key="16">
    <source>
        <dbReference type="Proteomes" id="UP000886893"/>
    </source>
</evidence>
<evidence type="ECO:0000256" key="12">
    <source>
        <dbReference type="SAM" id="MobiDB-lite"/>
    </source>
</evidence>
<dbReference type="InterPro" id="IPR011708">
    <property type="entry name" value="DNA_pol3_alpha_NTPase_dom"/>
</dbReference>
<keyword evidence="3 11" id="KW-0808">Transferase</keyword>
<dbReference type="SUPFAM" id="SSF53098">
    <property type="entry name" value="Ribonuclease H-like"/>
    <property type="match status" value="1"/>
</dbReference>
<reference evidence="15" key="1">
    <citation type="submission" date="2020-10" db="EMBL/GenBank/DDBJ databases">
        <authorList>
            <person name="Gilroy R."/>
        </authorList>
    </citation>
    <scope>NUCLEOTIDE SEQUENCE</scope>
    <source>
        <strain evidence="15">14508</strain>
    </source>
</reference>
<evidence type="ECO:0000256" key="9">
    <source>
        <dbReference type="ARBA" id="ARBA00022932"/>
    </source>
</evidence>
<dbReference type="Gene3D" id="3.20.20.140">
    <property type="entry name" value="Metal-dependent hydrolases"/>
    <property type="match status" value="2"/>
</dbReference>
<dbReference type="SMART" id="SM00479">
    <property type="entry name" value="EXOIII"/>
    <property type="match status" value="1"/>
</dbReference>
<dbReference type="InterPro" id="IPR028112">
    <property type="entry name" value="DNA_PolC-type_N_I"/>
</dbReference>
<dbReference type="NCBIfam" id="NF001688">
    <property type="entry name" value="PRK00448.1"/>
    <property type="match status" value="1"/>
</dbReference>
<evidence type="ECO:0000259" key="13">
    <source>
        <dbReference type="SMART" id="SM00479"/>
    </source>
</evidence>
<dbReference type="InterPro" id="IPR003141">
    <property type="entry name" value="Pol/His_phosphatase_N"/>
</dbReference>
<comment type="caution">
    <text evidence="15">The sequence shown here is derived from an EMBL/GenBank/DDBJ whole genome shotgun (WGS) entry which is preliminary data.</text>
</comment>
<feature type="region of interest" description="Disordered" evidence="12">
    <location>
        <begin position="182"/>
        <end position="204"/>
    </location>
</feature>
<dbReference type="NCBIfam" id="TIGR00573">
    <property type="entry name" value="dnaq"/>
    <property type="match status" value="1"/>
</dbReference>
<dbReference type="InterPro" id="IPR029460">
    <property type="entry name" value="DNAPol_HHH"/>
</dbReference>
<dbReference type="InterPro" id="IPR013520">
    <property type="entry name" value="Ribonucl_H"/>
</dbReference>
<evidence type="ECO:0000256" key="7">
    <source>
        <dbReference type="ARBA" id="ARBA00022801"/>
    </source>
</evidence>
<keyword evidence="5 11" id="KW-0235">DNA replication</keyword>
<dbReference type="Pfam" id="PF02811">
    <property type="entry name" value="PHP"/>
    <property type="match status" value="1"/>
</dbReference>
<comment type="catalytic activity">
    <reaction evidence="10 11">
        <text>DNA(n) + a 2'-deoxyribonucleoside 5'-triphosphate = DNA(n+1) + diphosphate</text>
        <dbReference type="Rhea" id="RHEA:22508"/>
        <dbReference type="Rhea" id="RHEA-COMP:17339"/>
        <dbReference type="Rhea" id="RHEA-COMP:17340"/>
        <dbReference type="ChEBI" id="CHEBI:33019"/>
        <dbReference type="ChEBI" id="CHEBI:61560"/>
        <dbReference type="ChEBI" id="CHEBI:173112"/>
        <dbReference type="EC" id="2.7.7.7"/>
    </reaction>
</comment>
<dbReference type="InterPro" id="IPR004805">
    <property type="entry name" value="DnaE2/DnaE/PolC"/>
</dbReference>
<feature type="compositionally biased region" description="Polar residues" evidence="12">
    <location>
        <begin position="188"/>
        <end position="204"/>
    </location>
</feature>
<evidence type="ECO:0000313" key="15">
    <source>
        <dbReference type="EMBL" id="HIT17322.1"/>
    </source>
</evidence>
<dbReference type="EMBL" id="DVKI01000093">
    <property type="protein sequence ID" value="HIT17322.1"/>
    <property type="molecule type" value="Genomic_DNA"/>
</dbReference>
<dbReference type="HAMAP" id="MF_00356">
    <property type="entry name" value="DNApol_PolC"/>
    <property type="match status" value="1"/>
</dbReference>
<feature type="domain" description="Exonuclease" evidence="13">
    <location>
        <begin position="418"/>
        <end position="582"/>
    </location>
</feature>
<dbReference type="GO" id="GO:0006261">
    <property type="term" value="P:DNA-templated DNA replication"/>
    <property type="evidence" value="ECO:0007669"/>
    <property type="project" value="UniProtKB-UniRule"/>
</dbReference>
<dbReference type="PANTHER" id="PTHR32294">
    <property type="entry name" value="DNA POLYMERASE III SUBUNIT ALPHA"/>
    <property type="match status" value="1"/>
</dbReference>
<evidence type="ECO:0000256" key="2">
    <source>
        <dbReference type="ARBA" id="ARBA00022490"/>
    </source>
</evidence>
<dbReference type="Pfam" id="PF14579">
    <property type="entry name" value="HHH_6"/>
    <property type="match status" value="1"/>
</dbReference>
<dbReference type="EC" id="2.7.7.7" evidence="11"/>
<keyword evidence="6 11" id="KW-0540">Nuclease</keyword>
<name>A0A9D1K9K7_9FIRM</name>
<dbReference type="Pfam" id="PF14480">
    <property type="entry name" value="DNA_pol3_a_NI"/>
    <property type="match status" value="1"/>
</dbReference>
<proteinExistence type="inferred from homology"/>
<keyword evidence="9 11" id="KW-0239">DNA-directed DNA polymerase</keyword>
<dbReference type="CDD" id="cd06127">
    <property type="entry name" value="DEDDh"/>
    <property type="match status" value="1"/>
</dbReference>
<protein>
    <recommendedName>
        <fullName evidence="11">DNA polymerase III PolC-type</fullName>
        <shortName evidence="11">PolIII</shortName>
        <ecNumber evidence="11">2.7.7.7</ecNumber>
    </recommendedName>
</protein>
<accession>A0A9D1K9K7</accession>
<dbReference type="InterPro" id="IPR004013">
    <property type="entry name" value="PHP_dom"/>
</dbReference>
<dbReference type="Proteomes" id="UP000886893">
    <property type="component" value="Unassembled WGS sequence"/>
</dbReference>
<dbReference type="Gene3D" id="3.30.420.10">
    <property type="entry name" value="Ribonuclease H-like superfamily/Ribonuclease H"/>
    <property type="match status" value="1"/>
</dbReference>
<dbReference type="InterPro" id="IPR040982">
    <property type="entry name" value="DNA_pol3_finger"/>
</dbReference>
<evidence type="ECO:0000256" key="3">
    <source>
        <dbReference type="ARBA" id="ARBA00022679"/>
    </source>
</evidence>
<dbReference type="InterPro" id="IPR006308">
    <property type="entry name" value="Pol_III_a_PolC-type_gram_pos"/>
</dbReference>
<dbReference type="InterPro" id="IPR006054">
    <property type="entry name" value="DnaQ"/>
</dbReference>
<dbReference type="Gene3D" id="6.10.140.1510">
    <property type="match status" value="1"/>
</dbReference>
<dbReference type="Gene3D" id="3.30.1900.20">
    <property type="match status" value="2"/>
</dbReference>
<dbReference type="GO" id="GO:0003887">
    <property type="term" value="F:DNA-directed DNA polymerase activity"/>
    <property type="evidence" value="ECO:0007669"/>
    <property type="project" value="UniProtKB-UniRule"/>
</dbReference>